<dbReference type="InterPro" id="IPR005024">
    <property type="entry name" value="Snf7_fam"/>
</dbReference>
<evidence type="ECO:0000313" key="3">
    <source>
        <dbReference type="EMBL" id="PIA42873.1"/>
    </source>
</evidence>
<gene>
    <name evidence="3" type="ORF">AQUCO_02000373v1</name>
</gene>
<evidence type="ECO:0000313" key="4">
    <source>
        <dbReference type="Proteomes" id="UP000230069"/>
    </source>
</evidence>
<dbReference type="PANTHER" id="PTHR22761:SF75">
    <property type="entry name" value="VACUOLAR PROTEIN SORTING-ASSOCIATED PROTEIN 32 HOMOLOG 2"/>
    <property type="match status" value="1"/>
</dbReference>
<reference evidence="3 4" key="1">
    <citation type="submission" date="2017-09" db="EMBL/GenBank/DDBJ databases">
        <title>WGS assembly of Aquilegia coerulea Goldsmith.</title>
        <authorList>
            <person name="Hodges S."/>
            <person name="Kramer E."/>
            <person name="Nordborg M."/>
            <person name="Tomkins J."/>
            <person name="Borevitz J."/>
            <person name="Derieg N."/>
            <person name="Yan J."/>
            <person name="Mihaltcheva S."/>
            <person name="Hayes R.D."/>
            <person name="Rokhsar D."/>
        </authorList>
    </citation>
    <scope>NUCLEOTIDE SEQUENCE [LARGE SCALE GENOMIC DNA]</scope>
    <source>
        <strain evidence="4">cv. Goldsmith</strain>
    </source>
</reference>
<feature type="coiled-coil region" evidence="1">
    <location>
        <begin position="20"/>
        <end position="47"/>
    </location>
</feature>
<dbReference type="InParanoid" id="A0A2G5DH99"/>
<proteinExistence type="predicted"/>
<dbReference type="GO" id="GO:0005771">
    <property type="term" value="C:multivesicular body"/>
    <property type="evidence" value="ECO:0007669"/>
    <property type="project" value="TreeGrafter"/>
</dbReference>
<accession>A0A2G5DH99</accession>
<keyword evidence="1" id="KW-0175">Coiled coil</keyword>
<keyword evidence="4" id="KW-1185">Reference proteome</keyword>
<dbReference type="GO" id="GO:0009898">
    <property type="term" value="C:cytoplasmic side of plasma membrane"/>
    <property type="evidence" value="ECO:0007669"/>
    <property type="project" value="TreeGrafter"/>
</dbReference>
<dbReference type="GO" id="GO:0000815">
    <property type="term" value="C:ESCRT III complex"/>
    <property type="evidence" value="ECO:0007669"/>
    <property type="project" value="TreeGrafter"/>
</dbReference>
<evidence type="ECO:0000256" key="2">
    <source>
        <dbReference type="SAM" id="MobiDB-lite"/>
    </source>
</evidence>
<organism evidence="3 4">
    <name type="scientific">Aquilegia coerulea</name>
    <name type="common">Rocky mountain columbine</name>
    <dbReference type="NCBI Taxonomy" id="218851"/>
    <lineage>
        <taxon>Eukaryota</taxon>
        <taxon>Viridiplantae</taxon>
        <taxon>Streptophyta</taxon>
        <taxon>Embryophyta</taxon>
        <taxon>Tracheophyta</taxon>
        <taxon>Spermatophyta</taxon>
        <taxon>Magnoliopsida</taxon>
        <taxon>Ranunculales</taxon>
        <taxon>Ranunculaceae</taxon>
        <taxon>Thalictroideae</taxon>
        <taxon>Aquilegia</taxon>
    </lineage>
</organism>
<feature type="coiled-coil region" evidence="1">
    <location>
        <begin position="123"/>
        <end position="175"/>
    </location>
</feature>
<dbReference type="EMBL" id="KZ305037">
    <property type="protein sequence ID" value="PIA42873.1"/>
    <property type="molecule type" value="Genomic_DNA"/>
</dbReference>
<dbReference type="Gene3D" id="6.10.250.1710">
    <property type="match status" value="1"/>
</dbReference>
<protein>
    <submittedName>
        <fullName evidence="3">Uncharacterized protein</fullName>
    </submittedName>
</protein>
<dbReference type="GO" id="GO:0006900">
    <property type="term" value="P:vesicle budding from membrane"/>
    <property type="evidence" value="ECO:0007669"/>
    <property type="project" value="TreeGrafter"/>
</dbReference>
<feature type="region of interest" description="Disordered" evidence="2">
    <location>
        <begin position="185"/>
        <end position="205"/>
    </location>
</feature>
<dbReference type="GO" id="GO:0032511">
    <property type="term" value="P:late endosome to vacuole transport via multivesicular body sorting pathway"/>
    <property type="evidence" value="ECO:0007669"/>
    <property type="project" value="TreeGrafter"/>
</dbReference>
<dbReference type="STRING" id="218851.A0A2G5DH99"/>
<dbReference type="PANTHER" id="PTHR22761">
    <property type="entry name" value="CHARGED MULTIVESICULAR BODY PROTEIN"/>
    <property type="match status" value="1"/>
</dbReference>
<dbReference type="Pfam" id="PF03357">
    <property type="entry name" value="Snf7"/>
    <property type="match status" value="1"/>
</dbReference>
<dbReference type="Proteomes" id="UP000230069">
    <property type="component" value="Unassembled WGS sequence"/>
</dbReference>
<evidence type="ECO:0000256" key="1">
    <source>
        <dbReference type="SAM" id="Coils"/>
    </source>
</evidence>
<sequence>MLKCLSFGKPKQSITPLQTLDQLSEKLEDLEKREAALKKRVSTEVDRVRQHVTARNKRAALVCLKKKQMYEKEIENLGNYQLRIHDQMILLEGATATTETVAALRTGADTLKRINKDMTINNVDKMMDEINEQTENMKQIQETLSAPIGGADFDEDELEAELEELESAELEKQLLQPATTAASAAVNVVPSERQQKTGVRPTPHVKPAEMDELTALQAEMAL</sequence>
<name>A0A2G5DH99_AQUCA</name>
<dbReference type="OrthoDB" id="5592979at2759"/>
<dbReference type="AlphaFoldDB" id="A0A2G5DH99"/>
<dbReference type="Gene3D" id="1.10.287.1060">
    <property type="entry name" value="ESAT-6-like"/>
    <property type="match status" value="1"/>
</dbReference>